<evidence type="ECO:0008006" key="4">
    <source>
        <dbReference type="Google" id="ProtNLM"/>
    </source>
</evidence>
<dbReference type="STRING" id="1353009.A0A1Y2I8J2"/>
<accession>A0A1Y2I8J2</accession>
<dbReference type="AlphaFoldDB" id="A0A1Y2I8J2"/>
<evidence type="ECO:0000313" key="3">
    <source>
        <dbReference type="Proteomes" id="UP000193067"/>
    </source>
</evidence>
<feature type="non-terminal residue" evidence="2">
    <location>
        <position position="1"/>
    </location>
</feature>
<organism evidence="2 3">
    <name type="scientific">Trametes coccinea (strain BRFM310)</name>
    <name type="common">Pycnoporus coccineus</name>
    <dbReference type="NCBI Taxonomy" id="1353009"/>
    <lineage>
        <taxon>Eukaryota</taxon>
        <taxon>Fungi</taxon>
        <taxon>Dikarya</taxon>
        <taxon>Basidiomycota</taxon>
        <taxon>Agaricomycotina</taxon>
        <taxon>Agaricomycetes</taxon>
        <taxon>Polyporales</taxon>
        <taxon>Polyporaceae</taxon>
        <taxon>Trametes</taxon>
    </lineage>
</organism>
<keyword evidence="3" id="KW-1185">Reference proteome</keyword>
<feature type="non-terminal residue" evidence="2">
    <location>
        <position position="113"/>
    </location>
</feature>
<gene>
    <name evidence="2" type="ORF">PYCCODRAFT_1351162</name>
    <name evidence="1" type="ORF">PYCCODRAFT_1352345</name>
</gene>
<protein>
    <recommendedName>
        <fullName evidence="4">GAG-pre-integrase domain-containing protein</fullName>
    </recommendedName>
</protein>
<dbReference type="OrthoDB" id="2713924at2759"/>
<sequence length="113" mass="11922">LGHANYKATFAVASRVKASGSAVDLTTVPPKCDSCILGKQTRTPVPKVREGIRSSERGGTFFVDAAGTQCTRSASGNVCALDIVDDYSSYGWTFPLPSKGHCAPALRAFLIAR</sequence>
<proteinExistence type="predicted"/>
<reference evidence="2 3" key="1">
    <citation type="journal article" date="2015" name="Biotechnol. Biofuels">
        <title>Enhanced degradation of softwood versus hardwood by the white-rot fungus Pycnoporus coccineus.</title>
        <authorList>
            <person name="Couturier M."/>
            <person name="Navarro D."/>
            <person name="Chevret D."/>
            <person name="Henrissat B."/>
            <person name="Piumi F."/>
            <person name="Ruiz-Duenas F.J."/>
            <person name="Martinez A.T."/>
            <person name="Grigoriev I.V."/>
            <person name="Riley R."/>
            <person name="Lipzen A."/>
            <person name="Berrin J.G."/>
            <person name="Master E.R."/>
            <person name="Rosso M.N."/>
        </authorList>
    </citation>
    <scope>NUCLEOTIDE SEQUENCE [LARGE SCALE GENOMIC DNA]</scope>
    <source>
        <strain evidence="2 3">BRFM310</strain>
    </source>
</reference>
<dbReference type="EMBL" id="KZ084217">
    <property type="protein sequence ID" value="OSC96219.1"/>
    <property type="molecule type" value="Genomic_DNA"/>
</dbReference>
<name>A0A1Y2I8J2_TRAC3</name>
<dbReference type="Proteomes" id="UP000193067">
    <property type="component" value="Unassembled WGS sequence"/>
</dbReference>
<evidence type="ECO:0000313" key="2">
    <source>
        <dbReference type="EMBL" id="OSC96221.1"/>
    </source>
</evidence>
<evidence type="ECO:0000313" key="1">
    <source>
        <dbReference type="EMBL" id="OSC96219.1"/>
    </source>
</evidence>
<dbReference type="EMBL" id="KZ084216">
    <property type="protein sequence ID" value="OSC96221.1"/>
    <property type="molecule type" value="Genomic_DNA"/>
</dbReference>